<evidence type="ECO:0000259" key="7">
    <source>
        <dbReference type="PROSITE" id="PS50850"/>
    </source>
</evidence>
<dbReference type="InterPro" id="IPR005828">
    <property type="entry name" value="MFS_sugar_transport-like"/>
</dbReference>
<reference evidence="8" key="2">
    <citation type="submission" date="2023-05" db="EMBL/GenBank/DDBJ databases">
        <authorList>
            <person name="Fouks B."/>
        </authorList>
    </citation>
    <scope>NUCLEOTIDE SEQUENCE</scope>
    <source>
        <strain evidence="8">Stay&amp;Tobe</strain>
        <tissue evidence="8">Testes</tissue>
    </source>
</reference>
<feature type="transmembrane region" description="Helical" evidence="6">
    <location>
        <begin position="288"/>
        <end position="311"/>
    </location>
</feature>
<dbReference type="PANTHER" id="PTHR24064">
    <property type="entry name" value="SOLUTE CARRIER FAMILY 22 MEMBER"/>
    <property type="match status" value="1"/>
</dbReference>
<dbReference type="GO" id="GO:0016020">
    <property type="term" value="C:membrane"/>
    <property type="evidence" value="ECO:0007669"/>
    <property type="project" value="UniProtKB-SubCell"/>
</dbReference>
<gene>
    <name evidence="8" type="ORF">L9F63_003196</name>
</gene>
<feature type="transmembrane region" description="Helical" evidence="6">
    <location>
        <begin position="91"/>
        <end position="108"/>
    </location>
</feature>
<dbReference type="CDD" id="cd17317">
    <property type="entry name" value="MFS_SLC22"/>
    <property type="match status" value="1"/>
</dbReference>
<evidence type="ECO:0000256" key="5">
    <source>
        <dbReference type="SAM" id="MobiDB-lite"/>
    </source>
</evidence>
<feature type="transmembrane region" description="Helical" evidence="6">
    <location>
        <begin position="149"/>
        <end position="167"/>
    </location>
</feature>
<evidence type="ECO:0000313" key="8">
    <source>
        <dbReference type="EMBL" id="KAJ9582503.1"/>
    </source>
</evidence>
<dbReference type="InterPro" id="IPR020846">
    <property type="entry name" value="MFS_dom"/>
</dbReference>
<evidence type="ECO:0000313" key="9">
    <source>
        <dbReference type="Proteomes" id="UP001233999"/>
    </source>
</evidence>
<feature type="transmembrane region" description="Helical" evidence="6">
    <location>
        <begin position="173"/>
        <end position="191"/>
    </location>
</feature>
<protein>
    <recommendedName>
        <fullName evidence="7">Major facilitator superfamily (MFS) profile domain-containing protein</fullName>
    </recommendedName>
</protein>
<feature type="compositionally biased region" description="Polar residues" evidence="5">
    <location>
        <begin position="463"/>
        <end position="476"/>
    </location>
</feature>
<dbReference type="EMBL" id="JASPKZ010007797">
    <property type="protein sequence ID" value="KAJ9582503.1"/>
    <property type="molecule type" value="Genomic_DNA"/>
</dbReference>
<feature type="transmembrane region" description="Helical" evidence="6">
    <location>
        <begin position="114"/>
        <end position="137"/>
    </location>
</feature>
<accession>A0AAD7ZMA9</accession>
<feature type="transmembrane region" description="Helical" evidence="6">
    <location>
        <begin position="60"/>
        <end position="79"/>
    </location>
</feature>
<reference evidence="8" key="1">
    <citation type="journal article" date="2023" name="IScience">
        <title>Live-bearing cockroach genome reveals convergent evolutionary mechanisms linked to viviparity in insects and beyond.</title>
        <authorList>
            <person name="Fouks B."/>
            <person name="Harrison M.C."/>
            <person name="Mikhailova A.A."/>
            <person name="Marchal E."/>
            <person name="English S."/>
            <person name="Carruthers M."/>
            <person name="Jennings E.C."/>
            <person name="Chiamaka E.L."/>
            <person name="Frigard R.A."/>
            <person name="Pippel M."/>
            <person name="Attardo G.M."/>
            <person name="Benoit J.B."/>
            <person name="Bornberg-Bauer E."/>
            <person name="Tobe S.S."/>
        </authorList>
    </citation>
    <scope>NUCLEOTIDE SEQUENCE</scope>
    <source>
        <strain evidence="8">Stay&amp;Tobe</strain>
    </source>
</reference>
<feature type="region of interest" description="Disordered" evidence="5">
    <location>
        <begin position="455"/>
        <end position="476"/>
    </location>
</feature>
<dbReference type="SUPFAM" id="SSF103473">
    <property type="entry name" value="MFS general substrate transporter"/>
    <property type="match status" value="1"/>
</dbReference>
<evidence type="ECO:0000256" key="1">
    <source>
        <dbReference type="ARBA" id="ARBA00004141"/>
    </source>
</evidence>
<dbReference type="PROSITE" id="PS00216">
    <property type="entry name" value="SUGAR_TRANSPORT_1"/>
    <property type="match status" value="1"/>
</dbReference>
<keyword evidence="9" id="KW-1185">Reference proteome</keyword>
<sequence>MLQDGKESYSACHIWDVDYSNPNFIKTNVTRPCSQWEFDENEFGQTIIGKWSLVCDRAEMVNVAEMMFLAGVAVGGLVSGMVSDRFGRKRTLMGSLVLQISLAVVMAFSPWFELYLVLRCFLGFISVSVVFSGFVLLGGKWRTISGVSYLFPVPLSYITIAGIAYFIRGWSQLQLAITLPSVLLFGLWWVLPESPRWLLALGRTEEVMLILQEASRVNKRPLPPSLDKILRQDILHKDSADQPKASIMDLFRTPNMRKNSLVLYIIWFSVYLVYYGLVLNLGNIGGDIYLNTVLSGVVEIPAIAISILFLLKMGRRWPLCLTLVGSGIACLLTLIIDPGNLELEWVTITFAMMGKFSVSSSNAVMPVFTAELFPTVVRNLGVGSSNVPAGIALMLVPYLWNLSRMDERVPMCVLGVFGVVGGLSVLLLPETGDSPLVSTLQEGEDLPRSRRASIAEKQRKRSSAASAGNCNISFAG</sequence>
<keyword evidence="4 6" id="KW-0472">Membrane</keyword>
<feature type="transmembrane region" description="Helical" evidence="6">
    <location>
        <begin position="380"/>
        <end position="400"/>
    </location>
</feature>
<evidence type="ECO:0000256" key="4">
    <source>
        <dbReference type="ARBA" id="ARBA00023136"/>
    </source>
</evidence>
<keyword evidence="3 6" id="KW-1133">Transmembrane helix</keyword>
<comment type="caution">
    <text evidence="8">The sequence shown here is derived from an EMBL/GenBank/DDBJ whole genome shotgun (WGS) entry which is preliminary data.</text>
</comment>
<dbReference type="Proteomes" id="UP001233999">
    <property type="component" value="Unassembled WGS sequence"/>
</dbReference>
<evidence type="ECO:0000256" key="3">
    <source>
        <dbReference type="ARBA" id="ARBA00022989"/>
    </source>
</evidence>
<name>A0AAD7ZMA9_DIPPU</name>
<feature type="domain" description="Major facilitator superfamily (MFS) profile" evidence="7">
    <location>
        <begin position="1"/>
        <end position="433"/>
    </location>
</feature>
<feature type="transmembrane region" description="Helical" evidence="6">
    <location>
        <begin position="412"/>
        <end position="429"/>
    </location>
</feature>
<organism evidence="8 9">
    <name type="scientific">Diploptera punctata</name>
    <name type="common">Pacific beetle cockroach</name>
    <dbReference type="NCBI Taxonomy" id="6984"/>
    <lineage>
        <taxon>Eukaryota</taxon>
        <taxon>Metazoa</taxon>
        <taxon>Ecdysozoa</taxon>
        <taxon>Arthropoda</taxon>
        <taxon>Hexapoda</taxon>
        <taxon>Insecta</taxon>
        <taxon>Pterygota</taxon>
        <taxon>Neoptera</taxon>
        <taxon>Polyneoptera</taxon>
        <taxon>Dictyoptera</taxon>
        <taxon>Blattodea</taxon>
        <taxon>Blaberoidea</taxon>
        <taxon>Blaberidae</taxon>
        <taxon>Diplopterinae</taxon>
        <taxon>Diploptera</taxon>
    </lineage>
</organism>
<dbReference type="InterPro" id="IPR036259">
    <property type="entry name" value="MFS_trans_sf"/>
</dbReference>
<dbReference type="GO" id="GO:0022857">
    <property type="term" value="F:transmembrane transporter activity"/>
    <property type="evidence" value="ECO:0007669"/>
    <property type="project" value="InterPro"/>
</dbReference>
<dbReference type="PROSITE" id="PS50850">
    <property type="entry name" value="MFS"/>
    <property type="match status" value="1"/>
</dbReference>
<comment type="subcellular location">
    <subcellularLocation>
        <location evidence="1">Membrane</location>
        <topology evidence="1">Multi-pass membrane protein</topology>
    </subcellularLocation>
</comment>
<dbReference type="AlphaFoldDB" id="A0AAD7ZMA9"/>
<proteinExistence type="predicted"/>
<keyword evidence="2 6" id="KW-0812">Transmembrane</keyword>
<evidence type="ECO:0000256" key="2">
    <source>
        <dbReference type="ARBA" id="ARBA00022692"/>
    </source>
</evidence>
<dbReference type="Gene3D" id="1.20.1250.20">
    <property type="entry name" value="MFS general substrate transporter like domains"/>
    <property type="match status" value="1"/>
</dbReference>
<evidence type="ECO:0000256" key="6">
    <source>
        <dbReference type="SAM" id="Phobius"/>
    </source>
</evidence>
<feature type="transmembrane region" description="Helical" evidence="6">
    <location>
        <begin position="261"/>
        <end position="282"/>
    </location>
</feature>
<dbReference type="InterPro" id="IPR005829">
    <property type="entry name" value="Sugar_transporter_CS"/>
</dbReference>
<dbReference type="Pfam" id="PF00083">
    <property type="entry name" value="Sugar_tr"/>
    <property type="match status" value="1"/>
</dbReference>
<feature type="transmembrane region" description="Helical" evidence="6">
    <location>
        <begin position="318"/>
        <end position="336"/>
    </location>
</feature>